<dbReference type="GO" id="GO:0008924">
    <property type="term" value="F:L-malate dehydrogenase (quinone) activity"/>
    <property type="evidence" value="ECO:0007669"/>
    <property type="project" value="UniProtKB-EC"/>
</dbReference>
<protein>
    <recommendedName>
        <fullName evidence="8">Probable malate:quinone oxidoreductase</fullName>
        <ecNumber evidence="8">1.1.5.4</ecNumber>
    </recommendedName>
    <alternativeName>
        <fullName evidence="8">MQO</fullName>
    </alternativeName>
    <alternativeName>
        <fullName evidence="8">Malate dehydrogenase [quinone]</fullName>
    </alternativeName>
</protein>
<evidence type="ECO:0000256" key="3">
    <source>
        <dbReference type="ARBA" id="ARBA00005012"/>
    </source>
</evidence>
<evidence type="ECO:0000256" key="1">
    <source>
        <dbReference type="ARBA" id="ARBA00001139"/>
    </source>
</evidence>
<proteinExistence type="inferred from homology"/>
<dbReference type="EMBL" id="CP102173">
    <property type="protein sequence ID" value="UUP12975.1"/>
    <property type="molecule type" value="Genomic_DNA"/>
</dbReference>
<dbReference type="Gene3D" id="3.50.50.60">
    <property type="entry name" value="FAD/NAD(P)-binding domain"/>
    <property type="match status" value="1"/>
</dbReference>
<dbReference type="NCBIfam" id="NF003611">
    <property type="entry name" value="PRK05257.3-2"/>
    <property type="match status" value="1"/>
</dbReference>
<keyword evidence="4 8" id="KW-0816">Tricarboxylic acid cycle</keyword>
<keyword evidence="7 8" id="KW-0560">Oxidoreductase</keyword>
<dbReference type="NCBIfam" id="NF009875">
    <property type="entry name" value="PRK13339.1"/>
    <property type="match status" value="1"/>
</dbReference>
<organism evidence="9 10">
    <name type="scientific">Aeromicrobium wangtongii</name>
    <dbReference type="NCBI Taxonomy" id="2969247"/>
    <lineage>
        <taxon>Bacteria</taxon>
        <taxon>Bacillati</taxon>
        <taxon>Actinomycetota</taxon>
        <taxon>Actinomycetes</taxon>
        <taxon>Propionibacteriales</taxon>
        <taxon>Nocardioidaceae</taxon>
        <taxon>Aeromicrobium</taxon>
    </lineage>
</organism>
<dbReference type="InterPro" id="IPR006231">
    <property type="entry name" value="MQO"/>
</dbReference>
<dbReference type="RefSeq" id="WP_232401356.1">
    <property type="nucleotide sequence ID" value="NZ_CP102173.1"/>
</dbReference>
<evidence type="ECO:0000256" key="5">
    <source>
        <dbReference type="ARBA" id="ARBA00022630"/>
    </source>
</evidence>
<keyword evidence="5 8" id="KW-0285">Flavoprotein</keyword>
<evidence type="ECO:0000256" key="8">
    <source>
        <dbReference type="HAMAP-Rule" id="MF_00212"/>
    </source>
</evidence>
<evidence type="ECO:0000256" key="4">
    <source>
        <dbReference type="ARBA" id="ARBA00022532"/>
    </source>
</evidence>
<evidence type="ECO:0000256" key="2">
    <source>
        <dbReference type="ARBA" id="ARBA00001974"/>
    </source>
</evidence>
<comment type="similarity">
    <text evidence="8">Belongs to the MQO family.</text>
</comment>
<sequence length="509" mass="55301">MTDSSSLVIRNGSSPAVVHTDVLLVGGGIMSATLGALVKNLEPSWSISLFERLAEPAKESSDPWNNAGTGHSALCELNYTPQRPDGTIDVSKAIKVNQQFQLSRQFWSHGVTQGFLGDPRTFINAVPHVSFARGEADAAYLKARHEALVDNPLFEGIQYIDDRDDIARRLPLMSAGRSDDEKLALNWSEGGTDVDFGSLTRQLLDHLGQSGAELHYNHEVRNLKQNSDSTWTVLVKDTTTGKKTRVNARFVFVGAGGGALHLLQKSGIPEIRGFGGFPVSGQFLKTTNPDLAKGHHAKVYGKPPVGAPPMSVPHLDTRVVNGQLSLMFGPYAGFSPRFLKAGNLTDLPRSIRPNNLFSMLGVGMNSMPLTVYLIKELLKSRSQRVESLLEFAPSIDGDDFELITAGQRVQTIRRNGASGTLEFGTCTVSHSDGTIAGLLGASPGASTAVAAMVDVLESCFPDRLAAWRPRLVDMMPSYGTDLMQDTTLLSDLRRWSDKTLRLTEERELS</sequence>
<evidence type="ECO:0000256" key="7">
    <source>
        <dbReference type="ARBA" id="ARBA00023002"/>
    </source>
</evidence>
<comment type="pathway">
    <text evidence="3 8">Carbohydrate metabolism; tricarboxylic acid cycle; oxaloacetate from (S)-malate (quinone route): step 1/1.</text>
</comment>
<dbReference type="SUPFAM" id="SSF51905">
    <property type="entry name" value="FAD/NAD(P)-binding domain"/>
    <property type="match status" value="1"/>
</dbReference>
<dbReference type="Gene3D" id="3.30.9.10">
    <property type="entry name" value="D-Amino Acid Oxidase, subunit A, domain 2"/>
    <property type="match status" value="1"/>
</dbReference>
<reference evidence="9 10" key="1">
    <citation type="submission" date="2022-08" db="EMBL/GenBank/DDBJ databases">
        <title>novel species in genus Aeromicrobium.</title>
        <authorList>
            <person name="Ye L."/>
        </authorList>
    </citation>
    <scope>NUCLEOTIDE SEQUENCE [LARGE SCALE GENOMIC DNA]</scope>
    <source>
        <strain evidence="10">zg-Y1379</strain>
    </source>
</reference>
<dbReference type="NCBIfam" id="NF003606">
    <property type="entry name" value="PRK05257.2-1"/>
    <property type="match status" value="1"/>
</dbReference>
<keyword evidence="10" id="KW-1185">Reference proteome</keyword>
<dbReference type="InterPro" id="IPR036188">
    <property type="entry name" value="FAD/NAD-bd_sf"/>
</dbReference>
<evidence type="ECO:0000313" key="10">
    <source>
        <dbReference type="Proteomes" id="UP001316184"/>
    </source>
</evidence>
<dbReference type="NCBIfam" id="TIGR01320">
    <property type="entry name" value="mal_quin_oxido"/>
    <property type="match status" value="1"/>
</dbReference>
<comment type="catalytic activity">
    <reaction evidence="1 8">
        <text>(S)-malate + a quinone = a quinol + oxaloacetate</text>
        <dbReference type="Rhea" id="RHEA:46012"/>
        <dbReference type="ChEBI" id="CHEBI:15589"/>
        <dbReference type="ChEBI" id="CHEBI:16452"/>
        <dbReference type="ChEBI" id="CHEBI:24646"/>
        <dbReference type="ChEBI" id="CHEBI:132124"/>
        <dbReference type="EC" id="1.1.5.4"/>
    </reaction>
</comment>
<dbReference type="PANTHER" id="PTHR43104">
    <property type="entry name" value="L-2-HYDROXYGLUTARATE DEHYDROGENASE, MITOCHONDRIAL"/>
    <property type="match status" value="1"/>
</dbReference>
<evidence type="ECO:0000313" key="9">
    <source>
        <dbReference type="EMBL" id="UUP12975.1"/>
    </source>
</evidence>
<name>A0ABY5M473_9ACTN</name>
<dbReference type="Pfam" id="PF06039">
    <property type="entry name" value="Mqo"/>
    <property type="match status" value="1"/>
</dbReference>
<dbReference type="HAMAP" id="MF_00212">
    <property type="entry name" value="MQO"/>
    <property type="match status" value="1"/>
</dbReference>
<keyword evidence="6 8" id="KW-0274">FAD</keyword>
<comment type="cofactor">
    <cofactor evidence="2 8">
        <name>FAD</name>
        <dbReference type="ChEBI" id="CHEBI:57692"/>
    </cofactor>
</comment>
<gene>
    <name evidence="8 9" type="primary">mqo</name>
    <name evidence="9" type="ORF">NQV15_14090</name>
</gene>
<accession>A0ABY5M473</accession>
<dbReference type="EC" id="1.1.5.4" evidence="8"/>
<dbReference type="PANTHER" id="PTHR43104:SF2">
    <property type="entry name" value="L-2-HYDROXYGLUTARATE DEHYDROGENASE, MITOCHONDRIAL"/>
    <property type="match status" value="1"/>
</dbReference>
<evidence type="ECO:0000256" key="6">
    <source>
        <dbReference type="ARBA" id="ARBA00022827"/>
    </source>
</evidence>
<dbReference type="Proteomes" id="UP001316184">
    <property type="component" value="Chromosome"/>
</dbReference>